<dbReference type="AlphaFoldDB" id="A0A146KKN2"/>
<proteinExistence type="predicted"/>
<reference evidence="1" key="1">
    <citation type="submission" date="2015-07" db="EMBL/GenBank/DDBJ databases">
        <title>Adaptation to a free-living lifestyle via gene acquisitions in the diplomonad Trepomonas sp. PC1.</title>
        <authorList>
            <person name="Xu F."/>
            <person name="Jerlstrom-Hultqvist J."/>
            <person name="Kolisko M."/>
            <person name="Simpson A.G.B."/>
            <person name="Roger A.J."/>
            <person name="Svard S.G."/>
            <person name="Andersson J.O."/>
        </authorList>
    </citation>
    <scope>NUCLEOTIDE SEQUENCE</scope>
    <source>
        <strain evidence="1">PC1</strain>
    </source>
</reference>
<organism evidence="1">
    <name type="scientific">Trepomonas sp. PC1</name>
    <dbReference type="NCBI Taxonomy" id="1076344"/>
    <lineage>
        <taxon>Eukaryota</taxon>
        <taxon>Metamonada</taxon>
        <taxon>Diplomonadida</taxon>
        <taxon>Hexamitidae</taxon>
        <taxon>Hexamitinae</taxon>
        <taxon>Trepomonas</taxon>
    </lineage>
</organism>
<dbReference type="SUPFAM" id="SSF52058">
    <property type="entry name" value="L domain-like"/>
    <property type="match status" value="1"/>
</dbReference>
<gene>
    <name evidence="1" type="ORF">TPC1_10846</name>
</gene>
<dbReference type="EMBL" id="GDID01000630">
    <property type="protein sequence ID" value="JAP95976.1"/>
    <property type="molecule type" value="Transcribed_RNA"/>
</dbReference>
<accession>A0A146KKN2</accession>
<dbReference type="Pfam" id="PF13306">
    <property type="entry name" value="LRR_5"/>
    <property type="match status" value="1"/>
</dbReference>
<dbReference type="InterPro" id="IPR026906">
    <property type="entry name" value="LRR_5"/>
</dbReference>
<sequence>MNHQAILFVHCPKLEVVHEEGFKFCRAMRYLYSKRLRTIKTDAFLGCLSLVKISLGNVTELEPRSLMCCQSLVSVHLEKLTFLQNMVFQTSYSLKKVHCPVLQRAEQKPFQSIKQVSLFCPEEMTDEVANCQKLPSSKRSQIQEVLCIDFVERKKLVRSVNMNRRLIRIMLASKHFLEQVGQQTSEVIGE</sequence>
<dbReference type="InterPro" id="IPR032675">
    <property type="entry name" value="LRR_dom_sf"/>
</dbReference>
<evidence type="ECO:0000313" key="1">
    <source>
        <dbReference type="EMBL" id="JAP95976.1"/>
    </source>
</evidence>
<protein>
    <submittedName>
        <fullName evidence="1">Leucine rich repeats-containing protein</fullName>
    </submittedName>
</protein>
<dbReference type="Gene3D" id="3.80.10.10">
    <property type="entry name" value="Ribonuclease Inhibitor"/>
    <property type="match status" value="1"/>
</dbReference>
<name>A0A146KKN2_9EUKA</name>